<protein>
    <submittedName>
        <fullName evidence="2">Uncharacterized protein</fullName>
    </submittedName>
</protein>
<comment type="caution">
    <text evidence="2">The sequence shown here is derived from an EMBL/GenBank/DDBJ whole genome shotgun (WGS) entry which is preliminary data.</text>
</comment>
<dbReference type="AlphaFoldDB" id="A0AAV9B8P9"/>
<feature type="region of interest" description="Disordered" evidence="1">
    <location>
        <begin position="32"/>
        <end position="113"/>
    </location>
</feature>
<feature type="compositionally biased region" description="Gly residues" evidence="1">
    <location>
        <begin position="36"/>
        <end position="46"/>
    </location>
</feature>
<dbReference type="Proteomes" id="UP001179952">
    <property type="component" value="Unassembled WGS sequence"/>
</dbReference>
<name>A0AAV9B8P9_ACOGR</name>
<evidence type="ECO:0000313" key="2">
    <source>
        <dbReference type="EMBL" id="KAK1272725.1"/>
    </source>
</evidence>
<evidence type="ECO:0000256" key="1">
    <source>
        <dbReference type="SAM" id="MobiDB-lite"/>
    </source>
</evidence>
<evidence type="ECO:0000313" key="3">
    <source>
        <dbReference type="Proteomes" id="UP001179952"/>
    </source>
</evidence>
<feature type="compositionally biased region" description="Acidic residues" evidence="1">
    <location>
        <begin position="50"/>
        <end position="71"/>
    </location>
</feature>
<dbReference type="EMBL" id="JAUJYN010000004">
    <property type="protein sequence ID" value="KAK1272725.1"/>
    <property type="molecule type" value="Genomic_DNA"/>
</dbReference>
<accession>A0AAV9B8P9</accession>
<sequence length="113" mass="11280">MEDPRRAENLLHQAFTRPPASAAEIGGAYAAAEAAGGPGSGGPGLGDRGEGEDEVERGDPLEPDPDEDPVPEEAAAGSGRGTGVGNDSGQEIKGSEGDAGDGEEVEGAREDRP</sequence>
<organism evidence="2 3">
    <name type="scientific">Acorus gramineus</name>
    <name type="common">Dwarf sweet flag</name>
    <dbReference type="NCBI Taxonomy" id="55184"/>
    <lineage>
        <taxon>Eukaryota</taxon>
        <taxon>Viridiplantae</taxon>
        <taxon>Streptophyta</taxon>
        <taxon>Embryophyta</taxon>
        <taxon>Tracheophyta</taxon>
        <taxon>Spermatophyta</taxon>
        <taxon>Magnoliopsida</taxon>
        <taxon>Liliopsida</taxon>
        <taxon>Acoraceae</taxon>
        <taxon>Acorus</taxon>
    </lineage>
</organism>
<proteinExistence type="predicted"/>
<reference evidence="2" key="2">
    <citation type="submission" date="2023-06" db="EMBL/GenBank/DDBJ databases">
        <authorList>
            <person name="Ma L."/>
            <person name="Liu K.-W."/>
            <person name="Li Z."/>
            <person name="Hsiao Y.-Y."/>
            <person name="Qi Y."/>
            <person name="Fu T."/>
            <person name="Tang G."/>
            <person name="Zhang D."/>
            <person name="Sun W.-H."/>
            <person name="Liu D.-K."/>
            <person name="Li Y."/>
            <person name="Chen G.-Z."/>
            <person name="Liu X.-D."/>
            <person name="Liao X.-Y."/>
            <person name="Jiang Y.-T."/>
            <person name="Yu X."/>
            <person name="Hao Y."/>
            <person name="Huang J."/>
            <person name="Zhao X.-W."/>
            <person name="Ke S."/>
            <person name="Chen Y.-Y."/>
            <person name="Wu W.-L."/>
            <person name="Hsu J.-L."/>
            <person name="Lin Y.-F."/>
            <person name="Huang M.-D."/>
            <person name="Li C.-Y."/>
            <person name="Huang L."/>
            <person name="Wang Z.-W."/>
            <person name="Zhao X."/>
            <person name="Zhong W.-Y."/>
            <person name="Peng D.-H."/>
            <person name="Ahmad S."/>
            <person name="Lan S."/>
            <person name="Zhang J.-S."/>
            <person name="Tsai W.-C."/>
            <person name="Van De Peer Y."/>
            <person name="Liu Z.-J."/>
        </authorList>
    </citation>
    <scope>NUCLEOTIDE SEQUENCE</scope>
    <source>
        <strain evidence="2">SCP</strain>
        <tissue evidence="2">Leaves</tissue>
    </source>
</reference>
<gene>
    <name evidence="2" type="ORF">QJS04_geneDACA009771</name>
</gene>
<reference evidence="2" key="1">
    <citation type="journal article" date="2023" name="Nat. Commun.">
        <title>Diploid and tetraploid genomes of Acorus and the evolution of monocots.</title>
        <authorList>
            <person name="Ma L."/>
            <person name="Liu K.W."/>
            <person name="Li Z."/>
            <person name="Hsiao Y.Y."/>
            <person name="Qi Y."/>
            <person name="Fu T."/>
            <person name="Tang G.D."/>
            <person name="Zhang D."/>
            <person name="Sun W.H."/>
            <person name="Liu D.K."/>
            <person name="Li Y."/>
            <person name="Chen G.Z."/>
            <person name="Liu X.D."/>
            <person name="Liao X.Y."/>
            <person name="Jiang Y.T."/>
            <person name="Yu X."/>
            <person name="Hao Y."/>
            <person name="Huang J."/>
            <person name="Zhao X.W."/>
            <person name="Ke S."/>
            <person name="Chen Y.Y."/>
            <person name="Wu W.L."/>
            <person name="Hsu J.L."/>
            <person name="Lin Y.F."/>
            <person name="Huang M.D."/>
            <person name="Li C.Y."/>
            <person name="Huang L."/>
            <person name="Wang Z.W."/>
            <person name="Zhao X."/>
            <person name="Zhong W.Y."/>
            <person name="Peng D.H."/>
            <person name="Ahmad S."/>
            <person name="Lan S."/>
            <person name="Zhang J.S."/>
            <person name="Tsai W.C."/>
            <person name="Van de Peer Y."/>
            <person name="Liu Z.J."/>
        </authorList>
    </citation>
    <scope>NUCLEOTIDE SEQUENCE</scope>
    <source>
        <strain evidence="2">SCP</strain>
    </source>
</reference>
<keyword evidence="3" id="KW-1185">Reference proteome</keyword>